<name>A0A225UZ68_9STRA</name>
<sequence length="340" mass="37658">MSLQDLAPVNSQRAQQTAINAFSCFLVDEGVNMQFIAATLLGDMSGARFVKLMDRFAMYLTSAEGRGGKALARNSVMSYFRHVKNWLLDTYPKNRASIEKKLLKMAQTLERHCLKRFEGGATKRTSACTKEDLRILMNGLYFDAVSSKDYQDAALLALMWYAFGRASDLGFVAKSNLAVSADGVVFVRLLRVKTSEEQGISIFPDQVSFVTCPLHAIAMALVMQDTPSSRLLDHPQLATGDEERTVTPIDIPLAEALAACDEDSIETIHAYVLHNVAKAAKLRILDASVRALRNSMIQTIGTRDRVPEALRAVFVSLKNKCEAKSKMKKRGLVEVDDIQE</sequence>
<proteinExistence type="predicted"/>
<reference evidence="2" key="1">
    <citation type="submission" date="2017-03" db="EMBL/GenBank/DDBJ databases">
        <title>Phytopthora megakarya and P. palmivora, two closely related causual agents of cacao black pod achieved similar genome size and gene model numbers by different mechanisms.</title>
        <authorList>
            <person name="Ali S."/>
            <person name="Shao J."/>
            <person name="Larry D.J."/>
            <person name="Kronmiller B."/>
            <person name="Shen D."/>
            <person name="Strem M.D."/>
            <person name="Melnick R.L."/>
            <person name="Guiltinan M.J."/>
            <person name="Tyler B.M."/>
            <person name="Meinhardt L.W."/>
            <person name="Bailey B.A."/>
        </authorList>
    </citation>
    <scope>NUCLEOTIDE SEQUENCE [LARGE SCALE GENOMIC DNA]</scope>
    <source>
        <strain evidence="2">zdho120</strain>
    </source>
</reference>
<organism evidence="1 2">
    <name type="scientific">Phytophthora megakarya</name>
    <dbReference type="NCBI Taxonomy" id="4795"/>
    <lineage>
        <taxon>Eukaryota</taxon>
        <taxon>Sar</taxon>
        <taxon>Stramenopiles</taxon>
        <taxon>Oomycota</taxon>
        <taxon>Peronosporomycetes</taxon>
        <taxon>Peronosporales</taxon>
        <taxon>Peronosporaceae</taxon>
        <taxon>Phytophthora</taxon>
    </lineage>
</organism>
<protein>
    <submittedName>
        <fullName evidence="1">Uncharacterized protein</fullName>
    </submittedName>
</protein>
<keyword evidence="2" id="KW-1185">Reference proteome</keyword>
<evidence type="ECO:0000313" key="2">
    <source>
        <dbReference type="Proteomes" id="UP000198211"/>
    </source>
</evidence>
<dbReference type="AlphaFoldDB" id="A0A225UZ68"/>
<gene>
    <name evidence="1" type="ORF">PHMEG_00031062</name>
</gene>
<dbReference type="EMBL" id="NBNE01009614">
    <property type="protein sequence ID" value="OWY98223.1"/>
    <property type="molecule type" value="Genomic_DNA"/>
</dbReference>
<dbReference type="OrthoDB" id="116585at2759"/>
<comment type="caution">
    <text evidence="1">The sequence shown here is derived from an EMBL/GenBank/DDBJ whole genome shotgun (WGS) entry which is preliminary data.</text>
</comment>
<dbReference type="Proteomes" id="UP000198211">
    <property type="component" value="Unassembled WGS sequence"/>
</dbReference>
<dbReference type="STRING" id="4795.A0A225UZ68"/>
<accession>A0A225UZ68</accession>
<evidence type="ECO:0000313" key="1">
    <source>
        <dbReference type="EMBL" id="OWY98223.1"/>
    </source>
</evidence>